<dbReference type="Gene3D" id="3.40.50.170">
    <property type="entry name" value="Formyl transferase, N-terminal domain"/>
    <property type="match status" value="1"/>
</dbReference>
<proteinExistence type="predicted"/>
<feature type="domain" description="Formyl transferase N-terminal" evidence="1">
    <location>
        <begin position="60"/>
        <end position="192"/>
    </location>
</feature>
<dbReference type="Pfam" id="PF00551">
    <property type="entry name" value="Formyl_trans_N"/>
    <property type="match status" value="1"/>
</dbReference>
<protein>
    <submittedName>
        <fullName evidence="2">Methionyl-tRNA formyltransferase</fullName>
    </submittedName>
</protein>
<dbReference type="STRING" id="926556.Echvi_0988"/>
<name>L0FTL6_ECHVK</name>
<evidence type="ECO:0000259" key="1">
    <source>
        <dbReference type="Pfam" id="PF00551"/>
    </source>
</evidence>
<dbReference type="HOGENOM" id="CLU_073809_0_0_10"/>
<dbReference type="eggNOG" id="COG0223">
    <property type="taxonomic scope" value="Bacteria"/>
</dbReference>
<keyword evidence="2" id="KW-0808">Transferase</keyword>
<accession>L0FTL6</accession>
<dbReference type="InterPro" id="IPR036477">
    <property type="entry name" value="Formyl_transf_N_sf"/>
</dbReference>
<keyword evidence="3" id="KW-1185">Reference proteome</keyword>
<dbReference type="CDD" id="cd08653">
    <property type="entry name" value="FMT_core_like_3"/>
    <property type="match status" value="1"/>
</dbReference>
<dbReference type="Proteomes" id="UP000010796">
    <property type="component" value="Chromosome"/>
</dbReference>
<dbReference type="InterPro" id="IPR002376">
    <property type="entry name" value="Formyl_transf_N"/>
</dbReference>
<dbReference type="SUPFAM" id="SSF53328">
    <property type="entry name" value="Formyltransferase"/>
    <property type="match status" value="1"/>
</dbReference>
<dbReference type="KEGG" id="evi:Echvi_0988"/>
<evidence type="ECO:0000313" key="3">
    <source>
        <dbReference type="Proteomes" id="UP000010796"/>
    </source>
</evidence>
<dbReference type="EMBL" id="CP003346">
    <property type="protein sequence ID" value="AGA77259.1"/>
    <property type="molecule type" value="Genomic_DNA"/>
</dbReference>
<sequence length="265" mass="30180">MKIVVISECKAREMIVINKILQFQPRTVVVQPTFGKKKKKRSVEMLIKRLLTKFRYQRLKRKIAEKGIEHPDILNRVPFDAQKLNAPEGVEFLKRLSPDLLITCRAPLLSNEITQIAKIATINIHYGIAPEYRGNDTLFWALYHKDYQHIGGTIHHISQGVDTGNILARAYPALAADDDETSVDIKTSTLLGEALYSYLQKLSQARQPILGVIQHSKGTNYRAKDRTVQKSLTMLFRNMIGKATIPLQNQKVETHFDEESISIFA</sequence>
<dbReference type="GO" id="GO:0016740">
    <property type="term" value="F:transferase activity"/>
    <property type="evidence" value="ECO:0007669"/>
    <property type="project" value="UniProtKB-KW"/>
</dbReference>
<gene>
    <name evidence="2" type="ordered locus">Echvi_0988</name>
</gene>
<organism evidence="2 3">
    <name type="scientific">Echinicola vietnamensis (strain DSM 17526 / LMG 23754 / KMM 6221)</name>
    <dbReference type="NCBI Taxonomy" id="926556"/>
    <lineage>
        <taxon>Bacteria</taxon>
        <taxon>Pseudomonadati</taxon>
        <taxon>Bacteroidota</taxon>
        <taxon>Cytophagia</taxon>
        <taxon>Cytophagales</taxon>
        <taxon>Cyclobacteriaceae</taxon>
        <taxon>Echinicola</taxon>
    </lineage>
</organism>
<evidence type="ECO:0000313" key="2">
    <source>
        <dbReference type="EMBL" id="AGA77259.1"/>
    </source>
</evidence>
<reference evidence="3" key="1">
    <citation type="submission" date="2012-02" db="EMBL/GenBank/DDBJ databases">
        <title>The complete genome of Echinicola vietnamensis DSM 17526.</title>
        <authorList>
            <person name="Lucas S."/>
            <person name="Copeland A."/>
            <person name="Lapidus A."/>
            <person name="Glavina del Rio T."/>
            <person name="Dalin E."/>
            <person name="Tice H."/>
            <person name="Bruce D."/>
            <person name="Goodwin L."/>
            <person name="Pitluck S."/>
            <person name="Peters L."/>
            <person name="Ovchinnikova G."/>
            <person name="Teshima H."/>
            <person name="Kyrpides N."/>
            <person name="Mavromatis K."/>
            <person name="Ivanova N."/>
            <person name="Brettin T."/>
            <person name="Detter J.C."/>
            <person name="Han C."/>
            <person name="Larimer F."/>
            <person name="Land M."/>
            <person name="Hauser L."/>
            <person name="Markowitz V."/>
            <person name="Cheng J.-F."/>
            <person name="Hugenholtz P."/>
            <person name="Woyke T."/>
            <person name="Wu D."/>
            <person name="Brambilla E."/>
            <person name="Klenk H.-P."/>
            <person name="Eisen J.A."/>
        </authorList>
    </citation>
    <scope>NUCLEOTIDE SEQUENCE [LARGE SCALE GENOMIC DNA]</scope>
    <source>
        <strain evidence="3">DSM 17526 / LMG 23754 / KMM 6221</strain>
    </source>
</reference>
<dbReference type="AlphaFoldDB" id="L0FTL6"/>
<dbReference type="OrthoDB" id="9802815at2"/>
<dbReference type="RefSeq" id="WP_015264823.1">
    <property type="nucleotide sequence ID" value="NC_019904.1"/>
</dbReference>